<sequence>MLNQEERQKILLNSNTADKRLVEIICYVFMPNHFHLLVKQTREDGIRLFVARALNSYTRYSNTKRKRVGTLFQGTFKAVRVEDDEQLIHLSRYIHLNPLVSYVVKDADFLTYPWSSLPDYLQNNTMGVSTQYILSHFRSQEEYKQFVLDQVDYAKKLQDIKHLTFDH</sequence>
<dbReference type="AlphaFoldDB" id="A0A1F5ZET0"/>
<dbReference type="Gene3D" id="3.30.70.1290">
    <property type="entry name" value="Transposase IS200-like"/>
    <property type="match status" value="1"/>
</dbReference>
<evidence type="ECO:0000313" key="2">
    <source>
        <dbReference type="EMBL" id="OGG11018.1"/>
    </source>
</evidence>
<feature type="domain" description="Transposase IS200-like" evidence="1">
    <location>
        <begin position="4"/>
        <end position="97"/>
    </location>
</feature>
<dbReference type="Pfam" id="PF01797">
    <property type="entry name" value="Y1_Tnp"/>
    <property type="match status" value="1"/>
</dbReference>
<dbReference type="SMART" id="SM01321">
    <property type="entry name" value="Y1_Tnp"/>
    <property type="match status" value="1"/>
</dbReference>
<protein>
    <recommendedName>
        <fullName evidence="1">Transposase IS200-like domain-containing protein</fullName>
    </recommendedName>
</protein>
<dbReference type="GO" id="GO:0004803">
    <property type="term" value="F:transposase activity"/>
    <property type="evidence" value="ECO:0007669"/>
    <property type="project" value="InterPro"/>
</dbReference>
<proteinExistence type="predicted"/>
<dbReference type="GO" id="GO:0006313">
    <property type="term" value="P:DNA transposition"/>
    <property type="evidence" value="ECO:0007669"/>
    <property type="project" value="InterPro"/>
</dbReference>
<dbReference type="PANTHER" id="PTHR34322">
    <property type="entry name" value="TRANSPOSASE, Y1_TNP DOMAIN-CONTAINING"/>
    <property type="match status" value="1"/>
</dbReference>
<reference evidence="2 3" key="1">
    <citation type="journal article" date="2016" name="Nat. Commun.">
        <title>Thousands of microbial genomes shed light on interconnected biogeochemical processes in an aquifer system.</title>
        <authorList>
            <person name="Anantharaman K."/>
            <person name="Brown C.T."/>
            <person name="Hug L.A."/>
            <person name="Sharon I."/>
            <person name="Castelle C.J."/>
            <person name="Probst A.J."/>
            <person name="Thomas B.C."/>
            <person name="Singh A."/>
            <person name="Wilkins M.J."/>
            <person name="Karaoz U."/>
            <person name="Brodie E.L."/>
            <person name="Williams K.H."/>
            <person name="Hubbard S.S."/>
            <person name="Banfield J.F."/>
        </authorList>
    </citation>
    <scope>NUCLEOTIDE SEQUENCE [LARGE SCALE GENOMIC DNA]</scope>
</reference>
<dbReference type="SUPFAM" id="SSF143422">
    <property type="entry name" value="Transposase IS200-like"/>
    <property type="match status" value="1"/>
</dbReference>
<dbReference type="InterPro" id="IPR036515">
    <property type="entry name" value="Transposase_17_sf"/>
</dbReference>
<evidence type="ECO:0000313" key="3">
    <source>
        <dbReference type="Proteomes" id="UP000177268"/>
    </source>
</evidence>
<comment type="caution">
    <text evidence="2">The sequence shown here is derived from an EMBL/GenBank/DDBJ whole genome shotgun (WGS) entry which is preliminary data.</text>
</comment>
<dbReference type="Proteomes" id="UP000177268">
    <property type="component" value="Unassembled WGS sequence"/>
</dbReference>
<dbReference type="GO" id="GO:0003677">
    <property type="term" value="F:DNA binding"/>
    <property type="evidence" value="ECO:0007669"/>
    <property type="project" value="InterPro"/>
</dbReference>
<dbReference type="InterPro" id="IPR002686">
    <property type="entry name" value="Transposase_17"/>
</dbReference>
<evidence type="ECO:0000259" key="1">
    <source>
        <dbReference type="SMART" id="SM01321"/>
    </source>
</evidence>
<accession>A0A1F5ZET0</accession>
<name>A0A1F5ZET0_9BACT</name>
<gene>
    <name evidence="2" type="ORF">A2Z00_03715</name>
</gene>
<dbReference type="PANTHER" id="PTHR34322:SF2">
    <property type="entry name" value="TRANSPOSASE IS200-LIKE DOMAIN-CONTAINING PROTEIN"/>
    <property type="match status" value="1"/>
</dbReference>
<dbReference type="EMBL" id="MFIZ01000038">
    <property type="protein sequence ID" value="OGG11018.1"/>
    <property type="molecule type" value="Genomic_DNA"/>
</dbReference>
<organism evidence="2 3">
    <name type="scientific">Candidatus Gottesmanbacteria bacterium RBG_13_45_10</name>
    <dbReference type="NCBI Taxonomy" id="1798370"/>
    <lineage>
        <taxon>Bacteria</taxon>
        <taxon>Candidatus Gottesmaniibacteriota</taxon>
    </lineage>
</organism>